<comment type="caution">
    <text evidence="1">The sequence shown here is derived from an EMBL/GenBank/DDBJ whole genome shotgun (WGS) entry which is preliminary data.</text>
</comment>
<dbReference type="SUPFAM" id="SSF109854">
    <property type="entry name" value="DinB/YfiT-like putative metalloenzymes"/>
    <property type="match status" value="1"/>
</dbReference>
<name>A0ABQ4QJJ6_9HYPH</name>
<proteinExistence type="predicted"/>
<evidence type="ECO:0008006" key="3">
    <source>
        <dbReference type="Google" id="ProtNLM"/>
    </source>
</evidence>
<protein>
    <recommendedName>
        <fullName evidence="3">DUF1993 domain-containing protein</fullName>
    </recommendedName>
</protein>
<accession>A0ABQ4QJJ6</accession>
<dbReference type="Pfam" id="PF09351">
    <property type="entry name" value="DUF1993"/>
    <property type="match status" value="1"/>
</dbReference>
<sequence>MTLQDVLVPTYLQMLEALSAWLGKAETQQPEGAETLPAERLANDMFPLSTQVRFACVQAHEGVARLRGEPLPPAVEVLIDEGRNAGDRPGSIAEARERIAETVEAVRGAAVAMPTIDPATPIAHTLPQGLVFDLTAEQYVRDWALPQFYFHVMAAYAILRASGVELGKADYVAHMFAYLRPGTPPAP</sequence>
<dbReference type="PANTHER" id="PTHR36922:SF1">
    <property type="entry name" value="DUF1993 DOMAIN-CONTAINING PROTEIN"/>
    <property type="match status" value="1"/>
</dbReference>
<dbReference type="Proteomes" id="UP001055117">
    <property type="component" value="Unassembled WGS sequence"/>
</dbReference>
<organism evidence="1 2">
    <name type="scientific">Methylobacterium cerastii</name>
    <dbReference type="NCBI Taxonomy" id="932741"/>
    <lineage>
        <taxon>Bacteria</taxon>
        <taxon>Pseudomonadati</taxon>
        <taxon>Pseudomonadota</taxon>
        <taxon>Alphaproteobacteria</taxon>
        <taxon>Hyphomicrobiales</taxon>
        <taxon>Methylobacteriaceae</taxon>
        <taxon>Methylobacterium</taxon>
    </lineage>
</organism>
<evidence type="ECO:0000313" key="1">
    <source>
        <dbReference type="EMBL" id="GJD45022.1"/>
    </source>
</evidence>
<dbReference type="RefSeq" id="WP_147830975.1">
    <property type="nucleotide sequence ID" value="NZ_BPQG01000044.1"/>
</dbReference>
<dbReference type="InterPro" id="IPR018531">
    <property type="entry name" value="DUF1993"/>
</dbReference>
<reference evidence="1 2" key="1">
    <citation type="journal article" date="2021" name="Front. Microbiol.">
        <title>Comprehensive Comparative Genomics and Phenotyping of Methylobacterium Species.</title>
        <authorList>
            <person name="Alessa O."/>
            <person name="Ogura Y."/>
            <person name="Fujitani Y."/>
            <person name="Takami H."/>
            <person name="Hayashi T."/>
            <person name="Sahin N."/>
            <person name="Tani A."/>
        </authorList>
    </citation>
    <scope>NUCLEOTIDE SEQUENCE [LARGE SCALE GENOMIC DNA]</scope>
    <source>
        <strain evidence="1 2">DSM 23679</strain>
    </source>
</reference>
<dbReference type="InterPro" id="IPR034660">
    <property type="entry name" value="DinB/YfiT-like"/>
</dbReference>
<evidence type="ECO:0000313" key="2">
    <source>
        <dbReference type="Proteomes" id="UP001055117"/>
    </source>
</evidence>
<dbReference type="EMBL" id="BPQG01000044">
    <property type="protein sequence ID" value="GJD45022.1"/>
    <property type="molecule type" value="Genomic_DNA"/>
</dbReference>
<keyword evidence="2" id="KW-1185">Reference proteome</keyword>
<gene>
    <name evidence="1" type="ORF">AFCDBAGC_2891</name>
</gene>
<dbReference type="Gene3D" id="1.20.120.450">
    <property type="entry name" value="dinb family like domain"/>
    <property type="match status" value="1"/>
</dbReference>
<dbReference type="PANTHER" id="PTHR36922">
    <property type="entry name" value="BLL2446 PROTEIN"/>
    <property type="match status" value="1"/>
</dbReference>